<dbReference type="InterPro" id="IPR005311">
    <property type="entry name" value="PBP_dimer"/>
</dbReference>
<feature type="domain" description="Penicillin-binding protein transpeptidase" evidence="13">
    <location>
        <begin position="323"/>
        <end position="707"/>
    </location>
</feature>
<name>A0ABY4R2A4_9ACTN</name>
<evidence type="ECO:0000256" key="9">
    <source>
        <dbReference type="ARBA" id="ARBA00023136"/>
    </source>
</evidence>
<comment type="subcellular location">
    <subcellularLocation>
        <location evidence="2">Cell membrane</location>
    </subcellularLocation>
    <subcellularLocation>
        <location evidence="1">Membrane</location>
        <topology evidence="1">Single-pass membrane protein</topology>
    </subcellularLocation>
</comment>
<accession>A0ABY4R2A4</accession>
<feature type="transmembrane region" description="Helical" evidence="12">
    <location>
        <begin position="55"/>
        <end position="74"/>
    </location>
</feature>
<reference evidence="15" key="2">
    <citation type="submission" date="2022-05" db="EMBL/GenBank/DDBJ databases">
        <authorList>
            <person name="Kim J.-S."/>
            <person name="Lee K."/>
            <person name="Suh M."/>
            <person name="Eom M."/>
            <person name="Kim J.-S."/>
            <person name="Kim D.-S."/>
            <person name="Ko S.-H."/>
            <person name="Shin Y."/>
            <person name="Lee J.-S."/>
        </authorList>
    </citation>
    <scope>NUCLEOTIDE SEQUENCE</scope>
    <source>
        <strain evidence="15">N237</strain>
    </source>
</reference>
<dbReference type="PANTHER" id="PTHR30627">
    <property type="entry name" value="PEPTIDOGLYCAN D,D-TRANSPEPTIDASE"/>
    <property type="match status" value="1"/>
</dbReference>
<feature type="region of interest" description="Disordered" evidence="11">
    <location>
        <begin position="1"/>
        <end position="45"/>
    </location>
</feature>
<evidence type="ECO:0000313" key="15">
    <source>
        <dbReference type="EMBL" id="UQX89672.1"/>
    </source>
</evidence>
<dbReference type="RefSeq" id="WP_249773568.1">
    <property type="nucleotide sequence ID" value="NZ_CP097332.1"/>
</dbReference>
<feature type="region of interest" description="Disordered" evidence="11">
    <location>
        <begin position="735"/>
        <end position="755"/>
    </location>
</feature>
<dbReference type="InterPro" id="IPR036138">
    <property type="entry name" value="PBP_dimer_sf"/>
</dbReference>
<evidence type="ECO:0000256" key="7">
    <source>
        <dbReference type="ARBA" id="ARBA00022984"/>
    </source>
</evidence>
<evidence type="ECO:0000256" key="4">
    <source>
        <dbReference type="ARBA" id="ARBA00022475"/>
    </source>
</evidence>
<keyword evidence="8 12" id="KW-1133">Transmembrane helix</keyword>
<dbReference type="Pfam" id="PF00905">
    <property type="entry name" value="Transpeptidase"/>
    <property type="match status" value="1"/>
</dbReference>
<feature type="compositionally biased region" description="Polar residues" evidence="11">
    <location>
        <begin position="744"/>
        <end position="755"/>
    </location>
</feature>
<dbReference type="Proteomes" id="UP001056336">
    <property type="component" value="Chromosome"/>
</dbReference>
<dbReference type="InterPro" id="IPR012338">
    <property type="entry name" value="Beta-lactam/transpept-like"/>
</dbReference>
<keyword evidence="4" id="KW-1003">Cell membrane</keyword>
<dbReference type="PANTHER" id="PTHR30627:SF2">
    <property type="entry name" value="PEPTIDOGLYCAN D,D-TRANSPEPTIDASE MRDA"/>
    <property type="match status" value="1"/>
</dbReference>
<sequence length="755" mass="78308">MLGDLRPGRRGARPTRRRRRQLRNAVGGPVGARSTGSTRLSGAGGFSAARRGRIVLLRFLVASLLVTLLARLAFVQLLDTNKPQQSAGLTHLGTIAVPAPRGQILDSRGRVLVGNRSTHVLTVDRSALLSQADRGSAVLARLASLLRISAKDLAAEITPCGVKVPAPCWTGQPFQPVPVATDVATAVVLAVSEHAESYPGVAVTTQSVLSYPGGTLAAHVLGYTGAVSASDEKGNAALVDADTIGRSGLEQSYDGILRGVDGQTKVELDARGNPVRTSDTSTAAVPGDTLVTSIDADVQKLAEQSLANQIATSRKAGNPAPSGAVVVMDPHTGRVIAAASYPTYDPSQFVGGISVAAYQRLMDPSANAPLVGRAIAGQYAPGSTFKLVSLSDDVSSGAMNLTGTYPCPGSLNVDGRTKTNFDSESFGGAITPAFALQVSCDTFFYAPAVAEYYADQARIANGQKAQEQLQRMAAAFGVGSAPGVDLPADEQASGSLADRETRLARWKANRAEYCAEAKQGYPNELNLAVRAYLTQLASENCTDGWRYRAGDNADLSIGQGETTVSPLQLATAYSAMVNGGTLYAPSIGWGVVDASGKVVRTIKPRVVRKVPVSKQVLDFFGNSLHFQDSHSVSGALAFDGSPIKLQIGGKTGTAEVYNKKDTSWFASWGPVALGAPASSAKFVVVGMVEQAGLGSKAAAPMVRKVYEGLLGAYGPPVLPGVTPATTLPVVAPRQQTVVGRPSAVPSSSTAGGANR</sequence>
<dbReference type="InterPro" id="IPR001460">
    <property type="entry name" value="PCN-bd_Tpept"/>
</dbReference>
<proteinExistence type="inferred from homology"/>
<keyword evidence="6" id="KW-0133">Cell shape</keyword>
<evidence type="ECO:0000259" key="14">
    <source>
        <dbReference type="Pfam" id="PF03717"/>
    </source>
</evidence>
<keyword evidence="7" id="KW-0573">Peptidoglycan synthesis</keyword>
<keyword evidence="16" id="KW-1185">Reference proteome</keyword>
<dbReference type="SUPFAM" id="SSF56519">
    <property type="entry name" value="Penicillin binding protein dimerisation domain"/>
    <property type="match status" value="1"/>
</dbReference>
<keyword evidence="10" id="KW-0961">Cell wall biogenesis/degradation</keyword>
<dbReference type="InterPro" id="IPR050515">
    <property type="entry name" value="Beta-lactam/transpept"/>
</dbReference>
<evidence type="ECO:0000256" key="8">
    <source>
        <dbReference type="ARBA" id="ARBA00022989"/>
    </source>
</evidence>
<organism evidence="15 16">
    <name type="scientific">Jatrophihabitans telluris</name>
    <dbReference type="NCBI Taxonomy" id="2038343"/>
    <lineage>
        <taxon>Bacteria</taxon>
        <taxon>Bacillati</taxon>
        <taxon>Actinomycetota</taxon>
        <taxon>Actinomycetes</taxon>
        <taxon>Jatrophihabitantales</taxon>
        <taxon>Jatrophihabitantaceae</taxon>
        <taxon>Jatrophihabitans</taxon>
    </lineage>
</organism>
<keyword evidence="9 12" id="KW-0472">Membrane</keyword>
<dbReference type="Gene3D" id="3.40.710.10">
    <property type="entry name" value="DD-peptidase/beta-lactamase superfamily"/>
    <property type="match status" value="1"/>
</dbReference>
<feature type="domain" description="Penicillin-binding protein dimerisation" evidence="14">
    <location>
        <begin position="97"/>
        <end position="278"/>
    </location>
</feature>
<evidence type="ECO:0000259" key="13">
    <source>
        <dbReference type="Pfam" id="PF00905"/>
    </source>
</evidence>
<feature type="compositionally biased region" description="Basic residues" evidence="11">
    <location>
        <begin position="8"/>
        <end position="22"/>
    </location>
</feature>
<evidence type="ECO:0000256" key="5">
    <source>
        <dbReference type="ARBA" id="ARBA00022692"/>
    </source>
</evidence>
<evidence type="ECO:0000256" key="11">
    <source>
        <dbReference type="SAM" id="MobiDB-lite"/>
    </source>
</evidence>
<dbReference type="EMBL" id="CP097332">
    <property type="protein sequence ID" value="UQX89672.1"/>
    <property type="molecule type" value="Genomic_DNA"/>
</dbReference>
<protein>
    <submittedName>
        <fullName evidence="15">Penicillin-binding transpeptidase domain-containing protein</fullName>
    </submittedName>
</protein>
<gene>
    <name evidence="15" type="ORF">M6D93_06640</name>
</gene>
<evidence type="ECO:0000256" key="3">
    <source>
        <dbReference type="ARBA" id="ARBA00007171"/>
    </source>
</evidence>
<dbReference type="Gene3D" id="3.90.1310.10">
    <property type="entry name" value="Penicillin-binding protein 2a (Domain 2)"/>
    <property type="match status" value="1"/>
</dbReference>
<reference evidence="15" key="1">
    <citation type="journal article" date="2018" name="Int. J. Syst. Evol. Microbiol.">
        <title>Jatrophihabitans telluris sp. nov., isolated from sediment soil of lava forest wetlands and the emended description of the genus Jatrophihabitans.</title>
        <authorList>
            <person name="Lee K.C."/>
            <person name="Suh M.K."/>
            <person name="Eom M.K."/>
            <person name="Kim K.K."/>
            <person name="Kim J.S."/>
            <person name="Kim D.S."/>
            <person name="Ko S.H."/>
            <person name="Shin Y.K."/>
            <person name="Lee J.S."/>
        </authorList>
    </citation>
    <scope>NUCLEOTIDE SEQUENCE</scope>
    <source>
        <strain evidence="15">N237</strain>
    </source>
</reference>
<dbReference type="Pfam" id="PF03717">
    <property type="entry name" value="PBP_dimer"/>
    <property type="match status" value="1"/>
</dbReference>
<keyword evidence="5 12" id="KW-0812">Transmembrane</keyword>
<evidence type="ECO:0000313" key="16">
    <source>
        <dbReference type="Proteomes" id="UP001056336"/>
    </source>
</evidence>
<evidence type="ECO:0000256" key="2">
    <source>
        <dbReference type="ARBA" id="ARBA00004236"/>
    </source>
</evidence>
<evidence type="ECO:0000256" key="6">
    <source>
        <dbReference type="ARBA" id="ARBA00022960"/>
    </source>
</evidence>
<evidence type="ECO:0000256" key="10">
    <source>
        <dbReference type="ARBA" id="ARBA00023316"/>
    </source>
</evidence>
<dbReference type="SUPFAM" id="SSF56601">
    <property type="entry name" value="beta-lactamase/transpeptidase-like"/>
    <property type="match status" value="1"/>
</dbReference>
<evidence type="ECO:0000256" key="1">
    <source>
        <dbReference type="ARBA" id="ARBA00004167"/>
    </source>
</evidence>
<comment type="similarity">
    <text evidence="3">Belongs to the transpeptidase family.</text>
</comment>
<evidence type="ECO:0000256" key="12">
    <source>
        <dbReference type="SAM" id="Phobius"/>
    </source>
</evidence>